<evidence type="ECO:0000313" key="2">
    <source>
        <dbReference type="Proteomes" id="UP000515146"/>
    </source>
</evidence>
<reference evidence="3" key="1">
    <citation type="submission" date="2025-08" db="UniProtKB">
        <authorList>
            <consortium name="RefSeq"/>
        </authorList>
    </citation>
    <scope>IDENTIFICATION</scope>
    <source>
        <strain evidence="3">Airmid</strain>
    </source>
</reference>
<feature type="region of interest" description="Disordered" evidence="1">
    <location>
        <begin position="1"/>
        <end position="65"/>
    </location>
</feature>
<dbReference type="KEGG" id="dpte:113797698"/>
<sequence length="199" mass="22481">MSDLSSNESNTVITISEDTTQQSDDEKSATTTTTTDSSSTSKSSSKEKPSEKPKPTGPAAGGFFEMHLPENWGTIRLWAEQQQVKENGYDHYVLRFNDQSQPVEEPKPLEGNQIVKEHFDQQKDIKQTNAVTVCSGNVEQTLEPLQRPQPKETVKIRWNEYSFDPFPETTTGKIEKPPSQQVEQQQSSGQFDEMLQRRG</sequence>
<protein>
    <submittedName>
        <fullName evidence="3">Uncharacterized protein LOC113797698</fullName>
    </submittedName>
</protein>
<dbReference type="RefSeq" id="XP_027203922.1">
    <property type="nucleotide sequence ID" value="XM_027348121.1"/>
</dbReference>
<name>A0A6P6YF77_DERPT</name>
<feature type="compositionally biased region" description="Polar residues" evidence="1">
    <location>
        <begin position="1"/>
        <end position="22"/>
    </location>
</feature>
<dbReference type="Proteomes" id="UP000515146">
    <property type="component" value="Unplaced"/>
</dbReference>
<gene>
    <name evidence="3" type="primary">LOC113797698</name>
</gene>
<feature type="region of interest" description="Disordered" evidence="1">
    <location>
        <begin position="157"/>
        <end position="199"/>
    </location>
</feature>
<feature type="compositionally biased region" description="Low complexity" evidence="1">
    <location>
        <begin position="29"/>
        <end position="43"/>
    </location>
</feature>
<dbReference type="AlphaFoldDB" id="A0A6P6YF77"/>
<dbReference type="OrthoDB" id="10410817at2759"/>
<feature type="compositionally biased region" description="Basic and acidic residues" evidence="1">
    <location>
        <begin position="44"/>
        <end position="54"/>
    </location>
</feature>
<evidence type="ECO:0000256" key="1">
    <source>
        <dbReference type="SAM" id="MobiDB-lite"/>
    </source>
</evidence>
<feature type="compositionally biased region" description="Low complexity" evidence="1">
    <location>
        <begin position="179"/>
        <end position="190"/>
    </location>
</feature>
<evidence type="ECO:0000313" key="3">
    <source>
        <dbReference type="RefSeq" id="XP_027203922.1"/>
    </source>
</evidence>
<organism evidence="2 3">
    <name type="scientific">Dermatophagoides pteronyssinus</name>
    <name type="common">European house dust mite</name>
    <dbReference type="NCBI Taxonomy" id="6956"/>
    <lineage>
        <taxon>Eukaryota</taxon>
        <taxon>Metazoa</taxon>
        <taxon>Ecdysozoa</taxon>
        <taxon>Arthropoda</taxon>
        <taxon>Chelicerata</taxon>
        <taxon>Arachnida</taxon>
        <taxon>Acari</taxon>
        <taxon>Acariformes</taxon>
        <taxon>Sarcoptiformes</taxon>
        <taxon>Astigmata</taxon>
        <taxon>Psoroptidia</taxon>
        <taxon>Analgoidea</taxon>
        <taxon>Pyroglyphidae</taxon>
        <taxon>Dermatophagoidinae</taxon>
        <taxon>Dermatophagoides</taxon>
    </lineage>
</organism>
<accession>A0A6P6YF77</accession>
<proteinExistence type="predicted"/>
<keyword evidence="2" id="KW-1185">Reference proteome</keyword>
<dbReference type="InParanoid" id="A0A6P6YF77"/>